<protein>
    <recommendedName>
        <fullName evidence="5 6">Small ribosomal subunit protein bS6</fullName>
    </recommendedName>
</protein>
<dbReference type="AlphaFoldDB" id="A0A516H3U3"/>
<dbReference type="InterPro" id="IPR000529">
    <property type="entry name" value="Ribosomal_bS6"/>
</dbReference>
<dbReference type="GO" id="GO:0070181">
    <property type="term" value="F:small ribosomal subunit rRNA binding"/>
    <property type="evidence" value="ECO:0007669"/>
    <property type="project" value="TreeGrafter"/>
</dbReference>
<organism evidence="8 9">
    <name type="scientific">Ferrovibrio terrae</name>
    <dbReference type="NCBI Taxonomy" id="2594003"/>
    <lineage>
        <taxon>Bacteria</taxon>
        <taxon>Pseudomonadati</taxon>
        <taxon>Pseudomonadota</taxon>
        <taxon>Alphaproteobacteria</taxon>
        <taxon>Rhodospirillales</taxon>
        <taxon>Rhodospirillaceae</taxon>
        <taxon>Ferrovibrio</taxon>
    </lineage>
</organism>
<dbReference type="RefSeq" id="WP_144069423.1">
    <property type="nucleotide sequence ID" value="NZ_CP041636.1"/>
</dbReference>
<dbReference type="Proteomes" id="UP000317496">
    <property type="component" value="Chromosome"/>
</dbReference>
<dbReference type="KEGG" id="fer:FNB15_14670"/>
<dbReference type="PANTHER" id="PTHR21011:SF1">
    <property type="entry name" value="SMALL RIBOSOMAL SUBUNIT PROTEIN BS6M"/>
    <property type="match status" value="1"/>
</dbReference>
<dbReference type="GO" id="GO:0006412">
    <property type="term" value="P:translation"/>
    <property type="evidence" value="ECO:0007669"/>
    <property type="project" value="UniProtKB-UniRule"/>
</dbReference>
<feature type="region of interest" description="Disordered" evidence="7">
    <location>
        <begin position="104"/>
        <end position="172"/>
    </location>
</feature>
<dbReference type="GO" id="GO:0022627">
    <property type="term" value="C:cytosolic small ribosomal subunit"/>
    <property type="evidence" value="ECO:0007669"/>
    <property type="project" value="TreeGrafter"/>
</dbReference>
<proteinExistence type="inferred from homology"/>
<dbReference type="Gene3D" id="3.30.70.60">
    <property type="match status" value="1"/>
</dbReference>
<evidence type="ECO:0000313" key="9">
    <source>
        <dbReference type="Proteomes" id="UP000317496"/>
    </source>
</evidence>
<dbReference type="InterPro" id="IPR014717">
    <property type="entry name" value="Transl_elong_EF1B/ribsomal_bS6"/>
</dbReference>
<dbReference type="SUPFAM" id="SSF54995">
    <property type="entry name" value="Ribosomal protein S6"/>
    <property type="match status" value="1"/>
</dbReference>
<dbReference type="InterPro" id="IPR020814">
    <property type="entry name" value="Ribosomal_S6_plastid/chlpt"/>
</dbReference>
<dbReference type="PANTHER" id="PTHR21011">
    <property type="entry name" value="MITOCHONDRIAL 28S RIBOSOMAL PROTEIN S6"/>
    <property type="match status" value="1"/>
</dbReference>
<evidence type="ECO:0000256" key="7">
    <source>
        <dbReference type="SAM" id="MobiDB-lite"/>
    </source>
</evidence>
<dbReference type="HAMAP" id="MF_00360">
    <property type="entry name" value="Ribosomal_bS6"/>
    <property type="match status" value="1"/>
</dbReference>
<evidence type="ECO:0000256" key="6">
    <source>
        <dbReference type="HAMAP-Rule" id="MF_00360"/>
    </source>
</evidence>
<dbReference type="EMBL" id="CP041636">
    <property type="protein sequence ID" value="QDO98442.1"/>
    <property type="molecule type" value="Genomic_DNA"/>
</dbReference>
<keyword evidence="6" id="KW-0694">RNA-binding</keyword>
<dbReference type="NCBIfam" id="TIGR00166">
    <property type="entry name" value="S6"/>
    <property type="match status" value="1"/>
</dbReference>
<dbReference type="CDD" id="cd00473">
    <property type="entry name" value="bS6"/>
    <property type="match status" value="1"/>
</dbReference>
<keyword evidence="3 6" id="KW-0687">Ribonucleoprotein</keyword>
<gene>
    <name evidence="6" type="primary">rpsF</name>
    <name evidence="8" type="ORF">FNB15_14670</name>
</gene>
<dbReference type="InterPro" id="IPR035980">
    <property type="entry name" value="Ribosomal_bS6_sf"/>
</dbReference>
<keyword evidence="2 6" id="KW-0689">Ribosomal protein</keyword>
<name>A0A516H3U3_9PROT</name>
<keyword evidence="6" id="KW-0699">rRNA-binding</keyword>
<feature type="compositionally biased region" description="Low complexity" evidence="7">
    <location>
        <begin position="162"/>
        <end position="172"/>
    </location>
</feature>
<evidence type="ECO:0000256" key="3">
    <source>
        <dbReference type="ARBA" id="ARBA00023274"/>
    </source>
</evidence>
<feature type="compositionally biased region" description="Basic and acidic residues" evidence="7">
    <location>
        <begin position="106"/>
        <end position="118"/>
    </location>
</feature>
<dbReference type="Pfam" id="PF01250">
    <property type="entry name" value="Ribosomal_S6"/>
    <property type="match status" value="1"/>
</dbReference>
<dbReference type="OrthoDB" id="9812702at2"/>
<comment type="similarity">
    <text evidence="1 6">Belongs to the bacterial ribosomal protein bS6 family.</text>
</comment>
<evidence type="ECO:0000256" key="1">
    <source>
        <dbReference type="ARBA" id="ARBA00009512"/>
    </source>
</evidence>
<sequence length="172" mass="18858">MAFYENVFIARQDISTAQVEAMAAQFTDIIKAQGGEVSKTEQWGLRNLTYRIKKNKKGHYVLLNITASGAAIAEMERNMRIHEDILRYLTVRVEKLDEGQSAILVNKDRGDRPERGGFGDRGGFGGGGRGFGGDRGDRGGDRGDRGGDRGERRPRFEREESAPAAAPAGENA</sequence>
<evidence type="ECO:0000256" key="4">
    <source>
        <dbReference type="ARBA" id="ARBA00035104"/>
    </source>
</evidence>
<evidence type="ECO:0000256" key="5">
    <source>
        <dbReference type="ARBA" id="ARBA00035294"/>
    </source>
</evidence>
<comment type="function">
    <text evidence="4 6">Binds together with bS18 to 16S ribosomal RNA.</text>
</comment>
<accession>A0A516H3U3</accession>
<evidence type="ECO:0000313" key="8">
    <source>
        <dbReference type="EMBL" id="QDO98442.1"/>
    </source>
</evidence>
<feature type="compositionally biased region" description="Gly residues" evidence="7">
    <location>
        <begin position="119"/>
        <end position="131"/>
    </location>
</feature>
<feature type="compositionally biased region" description="Basic and acidic residues" evidence="7">
    <location>
        <begin position="132"/>
        <end position="161"/>
    </location>
</feature>
<reference evidence="8 9" key="1">
    <citation type="submission" date="2019-07" db="EMBL/GenBank/DDBJ databases">
        <title>Genome sequencing for Ferrovibrio sp. K5.</title>
        <authorList>
            <person name="Park S.-J."/>
        </authorList>
    </citation>
    <scope>NUCLEOTIDE SEQUENCE [LARGE SCALE GENOMIC DNA]</scope>
    <source>
        <strain evidence="8 9">K5</strain>
    </source>
</reference>
<dbReference type="GO" id="GO:0003735">
    <property type="term" value="F:structural constituent of ribosome"/>
    <property type="evidence" value="ECO:0007669"/>
    <property type="project" value="InterPro"/>
</dbReference>
<evidence type="ECO:0000256" key="2">
    <source>
        <dbReference type="ARBA" id="ARBA00022980"/>
    </source>
</evidence>
<keyword evidence="9" id="KW-1185">Reference proteome</keyword>